<comment type="caution">
    <text evidence="1">The sequence shown here is derived from an EMBL/GenBank/DDBJ whole genome shotgun (WGS) entry which is preliminary data.</text>
</comment>
<dbReference type="RefSeq" id="WP_116978135.1">
    <property type="nucleotide sequence ID" value="NZ_QPMM01000013.1"/>
</dbReference>
<organism evidence="1 2">
    <name type="scientific">Chitinophaga silvatica</name>
    <dbReference type="NCBI Taxonomy" id="2282649"/>
    <lineage>
        <taxon>Bacteria</taxon>
        <taxon>Pseudomonadati</taxon>
        <taxon>Bacteroidota</taxon>
        <taxon>Chitinophagia</taxon>
        <taxon>Chitinophagales</taxon>
        <taxon>Chitinophagaceae</taxon>
        <taxon>Chitinophaga</taxon>
    </lineage>
</organism>
<keyword evidence="2" id="KW-1185">Reference proteome</keyword>
<sequence length="396" mass="44294">MRLTVCKPLNERIGAPSINSQSVNVKMPGETIEIVNIVWGDVLDGNGIWYVSDQGFYYWSGGFAEVNFVLEGCDINNYTGEAKAGILLQLQEAVHQQLKLKVNGYLGCGFGNKNYEDNHPFSMLIYVKHKLAENNPDLKCPIVKEIRFWGFKILTDVMESNLCELLGPMPVGSNPKLEKNYPYLVGGGILNSDETFKGTRFIKAKIKRDDNISDYFLLTCCHVVFPFLKTNFEYNRTNSKPATANFPLSDECMSHRIEKAVFNNDLDFAAILIDAPDIQNIIDGNVIDDYFGIEDINDLYQIEVVMVGFVSGIRRGKVKGVFKKCPLELDNGEFHEFNNVILTNNISVKGDSGAPVIAKLGNEYKLVGMVAAGNSDDTCILPFYCLADNKHKYSLK</sequence>
<dbReference type="OrthoDB" id="9798386at2"/>
<dbReference type="Proteomes" id="UP000260644">
    <property type="component" value="Unassembled WGS sequence"/>
</dbReference>
<evidence type="ECO:0000313" key="2">
    <source>
        <dbReference type="Proteomes" id="UP000260644"/>
    </source>
</evidence>
<dbReference type="EMBL" id="QPMM01000013">
    <property type="protein sequence ID" value="RFS19481.1"/>
    <property type="molecule type" value="Genomic_DNA"/>
</dbReference>
<protein>
    <submittedName>
        <fullName evidence="1">Uncharacterized protein</fullName>
    </submittedName>
</protein>
<proteinExistence type="predicted"/>
<gene>
    <name evidence="1" type="ORF">DVR12_22875</name>
</gene>
<evidence type="ECO:0000313" key="1">
    <source>
        <dbReference type="EMBL" id="RFS19481.1"/>
    </source>
</evidence>
<name>A0A3E1Y482_9BACT</name>
<dbReference type="InterPro" id="IPR009003">
    <property type="entry name" value="Peptidase_S1_PA"/>
</dbReference>
<dbReference type="SUPFAM" id="SSF50494">
    <property type="entry name" value="Trypsin-like serine proteases"/>
    <property type="match status" value="1"/>
</dbReference>
<reference evidence="1 2" key="1">
    <citation type="submission" date="2018-07" db="EMBL/GenBank/DDBJ databases">
        <title>Chitinophaga K2CV101002-2 sp. nov., isolated from a monsoon evergreen broad-leaved forest soil.</title>
        <authorList>
            <person name="Lv Y."/>
        </authorList>
    </citation>
    <scope>NUCLEOTIDE SEQUENCE [LARGE SCALE GENOMIC DNA]</scope>
    <source>
        <strain evidence="1 2">GDMCC 1.1288</strain>
    </source>
</reference>
<accession>A0A3E1Y482</accession>
<dbReference type="AlphaFoldDB" id="A0A3E1Y482"/>